<dbReference type="AlphaFoldDB" id="A0A9P6U392"/>
<sequence>MHPICINQRVQRQRKRSLYFVTSFRTRTIALSSKTQIDITTAAMRSCEVYSPKVAHKGRHAGASEVHYLGMSTDSTLLIRMRCVILQDTILYLEPRSNGQMLPDGLIEPFPDII</sequence>
<name>A0A9P6U392_9FUNG</name>
<protein>
    <submittedName>
        <fullName evidence="1">Uncharacterized protein</fullName>
    </submittedName>
</protein>
<evidence type="ECO:0000313" key="1">
    <source>
        <dbReference type="EMBL" id="KAG0257338.1"/>
    </source>
</evidence>
<accession>A0A9P6U392</accession>
<reference evidence="1" key="1">
    <citation type="journal article" date="2020" name="Fungal Divers.">
        <title>Resolving the Mortierellaceae phylogeny through synthesis of multi-gene phylogenetics and phylogenomics.</title>
        <authorList>
            <person name="Vandepol N."/>
            <person name="Liber J."/>
            <person name="Desiro A."/>
            <person name="Na H."/>
            <person name="Kennedy M."/>
            <person name="Barry K."/>
            <person name="Grigoriev I.V."/>
            <person name="Miller A.N."/>
            <person name="O'Donnell K."/>
            <person name="Stajich J.E."/>
            <person name="Bonito G."/>
        </authorList>
    </citation>
    <scope>NUCLEOTIDE SEQUENCE</scope>
    <source>
        <strain evidence="1">KOD948</strain>
    </source>
</reference>
<dbReference type="Proteomes" id="UP000726737">
    <property type="component" value="Unassembled WGS sequence"/>
</dbReference>
<dbReference type="EMBL" id="JAAAJA010000261">
    <property type="protein sequence ID" value="KAG0257338.1"/>
    <property type="molecule type" value="Genomic_DNA"/>
</dbReference>
<comment type="caution">
    <text evidence="1">The sequence shown here is derived from an EMBL/GenBank/DDBJ whole genome shotgun (WGS) entry which is preliminary data.</text>
</comment>
<gene>
    <name evidence="1" type="ORF">BG011_004012</name>
</gene>
<evidence type="ECO:0000313" key="2">
    <source>
        <dbReference type="Proteomes" id="UP000726737"/>
    </source>
</evidence>
<organism evidence="1 2">
    <name type="scientific">Mortierella polycephala</name>
    <dbReference type="NCBI Taxonomy" id="41804"/>
    <lineage>
        <taxon>Eukaryota</taxon>
        <taxon>Fungi</taxon>
        <taxon>Fungi incertae sedis</taxon>
        <taxon>Mucoromycota</taxon>
        <taxon>Mortierellomycotina</taxon>
        <taxon>Mortierellomycetes</taxon>
        <taxon>Mortierellales</taxon>
        <taxon>Mortierellaceae</taxon>
        <taxon>Mortierella</taxon>
    </lineage>
</organism>
<keyword evidence="2" id="KW-1185">Reference proteome</keyword>
<dbReference type="OrthoDB" id="2415218at2759"/>
<proteinExistence type="predicted"/>